<dbReference type="Pfam" id="PF00078">
    <property type="entry name" value="RVT_1"/>
    <property type="match status" value="1"/>
</dbReference>
<dbReference type="PANTHER" id="PTHR33064:SF37">
    <property type="entry name" value="RIBONUCLEASE H"/>
    <property type="match status" value="1"/>
</dbReference>
<sequence>MATIVDFPVQHRIVTFGQPVFARPRRLAGDRLAAAKKAEFKKLLDRGIIRPSSSQWASPLHLVPKPENTWRITGDYRLLNARTRPDRHPLPIIEDLLQESIGKVFSVVDLYKAFYQIPVAEEDISKTAVTTPFGLFEFLARTMNYLLRDLDFVRCYQDDILVLSASHEQHLQHLRELLTILKRARLFVNWEKCQIGRSEVVFAGYLISEHGFKPPAAKVEAITRFPKPSDSTQLRRFIGMLNFYRRCLPHAAELMSPLTDLLRGLQKKKEKLSWSAQADEAFERIKQAMASAVRSAFYHPGQPLALHTRRLEYGYWCPR</sequence>
<dbReference type="EC" id="2.7.7.49" evidence="1"/>
<dbReference type="Gene3D" id="3.10.10.10">
    <property type="entry name" value="HIV Type 1 Reverse Transcriptase, subunit A, domain 1"/>
    <property type="match status" value="1"/>
</dbReference>
<dbReference type="SUPFAM" id="SSF56672">
    <property type="entry name" value="DNA/RNA polymerases"/>
    <property type="match status" value="1"/>
</dbReference>
<dbReference type="InterPro" id="IPR043502">
    <property type="entry name" value="DNA/RNA_pol_sf"/>
</dbReference>
<accession>A0A6H5IEF7</accession>
<keyword evidence="4" id="KW-1185">Reference proteome</keyword>
<evidence type="ECO:0000259" key="2">
    <source>
        <dbReference type="Pfam" id="PF00078"/>
    </source>
</evidence>
<dbReference type="Proteomes" id="UP000479190">
    <property type="component" value="Unassembled WGS sequence"/>
</dbReference>
<evidence type="ECO:0000256" key="1">
    <source>
        <dbReference type="ARBA" id="ARBA00012493"/>
    </source>
</evidence>
<reference evidence="3 4" key="1">
    <citation type="submission" date="2020-02" db="EMBL/GenBank/DDBJ databases">
        <authorList>
            <person name="Ferguson B K."/>
        </authorList>
    </citation>
    <scope>NUCLEOTIDE SEQUENCE [LARGE SCALE GENOMIC DNA]</scope>
</reference>
<dbReference type="EMBL" id="CADCXV010000777">
    <property type="protein sequence ID" value="CAB0035284.1"/>
    <property type="molecule type" value="Genomic_DNA"/>
</dbReference>
<organism evidence="3 4">
    <name type="scientific">Trichogramma brassicae</name>
    <dbReference type="NCBI Taxonomy" id="86971"/>
    <lineage>
        <taxon>Eukaryota</taxon>
        <taxon>Metazoa</taxon>
        <taxon>Ecdysozoa</taxon>
        <taxon>Arthropoda</taxon>
        <taxon>Hexapoda</taxon>
        <taxon>Insecta</taxon>
        <taxon>Pterygota</taxon>
        <taxon>Neoptera</taxon>
        <taxon>Endopterygota</taxon>
        <taxon>Hymenoptera</taxon>
        <taxon>Apocrita</taxon>
        <taxon>Proctotrupomorpha</taxon>
        <taxon>Chalcidoidea</taxon>
        <taxon>Trichogrammatidae</taxon>
        <taxon>Trichogramma</taxon>
    </lineage>
</organism>
<gene>
    <name evidence="3" type="ORF">TBRA_LOCUS7182</name>
</gene>
<dbReference type="GO" id="GO:0003964">
    <property type="term" value="F:RNA-directed DNA polymerase activity"/>
    <property type="evidence" value="ECO:0007669"/>
    <property type="project" value="UniProtKB-EC"/>
</dbReference>
<dbReference type="FunFam" id="3.30.70.270:FF:000020">
    <property type="entry name" value="Transposon Tf2-6 polyprotein-like Protein"/>
    <property type="match status" value="1"/>
</dbReference>
<evidence type="ECO:0000313" key="4">
    <source>
        <dbReference type="Proteomes" id="UP000479190"/>
    </source>
</evidence>
<dbReference type="InterPro" id="IPR051320">
    <property type="entry name" value="Viral_Replic_Matur_Polypro"/>
</dbReference>
<dbReference type="PANTHER" id="PTHR33064">
    <property type="entry name" value="POL PROTEIN"/>
    <property type="match status" value="1"/>
</dbReference>
<dbReference type="InterPro" id="IPR000477">
    <property type="entry name" value="RT_dom"/>
</dbReference>
<dbReference type="CDD" id="cd01647">
    <property type="entry name" value="RT_LTR"/>
    <property type="match status" value="1"/>
</dbReference>
<protein>
    <recommendedName>
        <fullName evidence="1">RNA-directed DNA polymerase</fullName>
        <ecNumber evidence="1">2.7.7.49</ecNumber>
    </recommendedName>
</protein>
<dbReference type="FunFam" id="3.30.70.270:FF:000003">
    <property type="entry name" value="Transposon Ty3-G Gag-Pol polyprotein"/>
    <property type="match status" value="1"/>
</dbReference>
<dbReference type="InterPro" id="IPR043128">
    <property type="entry name" value="Rev_trsase/Diguanyl_cyclase"/>
</dbReference>
<dbReference type="OrthoDB" id="7698356at2759"/>
<evidence type="ECO:0000313" key="3">
    <source>
        <dbReference type="EMBL" id="CAB0035284.1"/>
    </source>
</evidence>
<dbReference type="AlphaFoldDB" id="A0A6H5IEF7"/>
<proteinExistence type="predicted"/>
<feature type="domain" description="Reverse transcriptase" evidence="2">
    <location>
        <begin position="63"/>
        <end position="205"/>
    </location>
</feature>
<name>A0A6H5IEF7_9HYME</name>
<dbReference type="Gene3D" id="3.30.70.270">
    <property type="match status" value="2"/>
</dbReference>